<dbReference type="GeneID" id="39976969"/>
<organism evidence="2 3">
    <name type="scientific">Cryptosporidium ubiquitum</name>
    <dbReference type="NCBI Taxonomy" id="857276"/>
    <lineage>
        <taxon>Eukaryota</taxon>
        <taxon>Sar</taxon>
        <taxon>Alveolata</taxon>
        <taxon>Apicomplexa</taxon>
        <taxon>Conoidasida</taxon>
        <taxon>Coccidia</taxon>
        <taxon>Eucoccidiorida</taxon>
        <taxon>Eimeriorina</taxon>
        <taxon>Cryptosporidiidae</taxon>
        <taxon>Cryptosporidium</taxon>
    </lineage>
</organism>
<evidence type="ECO:0000313" key="3">
    <source>
        <dbReference type="Proteomes" id="UP000186176"/>
    </source>
</evidence>
<proteinExistence type="predicted"/>
<dbReference type="RefSeq" id="XP_028875769.1">
    <property type="nucleotide sequence ID" value="XM_029017190.1"/>
</dbReference>
<keyword evidence="3" id="KW-1185">Reference proteome</keyword>
<feature type="region of interest" description="Disordered" evidence="1">
    <location>
        <begin position="1"/>
        <end position="29"/>
    </location>
</feature>
<evidence type="ECO:0000256" key="1">
    <source>
        <dbReference type="SAM" id="MobiDB-lite"/>
    </source>
</evidence>
<name>A0A1J4MKR5_9CRYT</name>
<protein>
    <submittedName>
        <fullName evidence="2">Uncharacterized protein</fullName>
    </submittedName>
</protein>
<dbReference type="VEuPathDB" id="CryptoDB:cubi_00176"/>
<accession>A0A1J4MKR5</accession>
<sequence>MKHPENEDQTGKKEMEVKPEAKKNIYSSNESFECKPTDYVDFQSNEKNCSNSEKITGECNLTSKTDKTQIEDSTIALYSSSNNNNHHGSLELINEKGDTCFKGEDLELSKDNSIIFNSEKFKFLSLNETKLNNFDEDFHRHQNTSEMPSDIKTVVLEKSEKCSETVNSRQINQSNFEDSNHLIEKKDNKIFRSAQKFDETNYSKEILVYHKNSEKIFGNDSMKRREEIKELLDNISLLKSRSSQNNINIVTKLLNSKGVYNGMLTELPLYEELLKYLLEKRNLSEERFESNDFEDNELLFDQFDDNFGTLVNRKKNNIEIYSKRRTVFEGIVDFAVKRICIDKYCVNQLERPKLNYECVLLKPLNAYLELFNRDSIVFFEDTIVHDEYLKTSLIPFQANNKSLYLSNASLNYKIDKVKKEIDIVSGCLIDKEWKIFEKSIEEFKVLIKNLEKNGFNLLKKNSYSYFQDKSFGGRFNEVKLNGSLKNLDLNDISIVKVSLGSGIRYLKESLNDELCKKLEVIERRLDSLNKFLLLREESNEELNGETILSKLQNLENMLQTIIPKSHLVADNFQTKIKMENSLLNGFVIGDIRKSDLKKISNLVKSKVSSYAGRRSSKYETERCNNEINETESYKTAENEQINSLLKELDTIGNKESIFCFDDFPVITARLIEKESIIEFFLSTIERFERFKSMHIENQINLEKIQGITSILLDTMKANIKKFD</sequence>
<comment type="caution">
    <text evidence="2">The sequence shown here is derived from an EMBL/GenBank/DDBJ whole genome shotgun (WGS) entry which is preliminary data.</text>
</comment>
<gene>
    <name evidence="2" type="ORF">cubi_00176</name>
</gene>
<feature type="compositionally biased region" description="Basic and acidic residues" evidence="1">
    <location>
        <begin position="1"/>
        <end position="23"/>
    </location>
</feature>
<dbReference type="Proteomes" id="UP000186176">
    <property type="component" value="Unassembled WGS sequence"/>
</dbReference>
<dbReference type="EMBL" id="LRBP01000009">
    <property type="protein sequence ID" value="OII74623.1"/>
    <property type="molecule type" value="Genomic_DNA"/>
</dbReference>
<dbReference type="AlphaFoldDB" id="A0A1J4MKR5"/>
<evidence type="ECO:0000313" key="2">
    <source>
        <dbReference type="EMBL" id="OII74623.1"/>
    </source>
</evidence>
<dbReference type="OrthoDB" id="343017at2759"/>
<reference evidence="2 3" key="1">
    <citation type="submission" date="2016-10" db="EMBL/GenBank/DDBJ databases">
        <title>Reductive evolution of mitochondrial metabolism and differential evolution of invasion-related proteins in Cryptosporidium.</title>
        <authorList>
            <person name="Liu S."/>
            <person name="Roellig D.M."/>
            <person name="Guo Y."/>
            <person name="Li N."/>
            <person name="Frace M.A."/>
            <person name="Tang K."/>
            <person name="Zhang L."/>
            <person name="Feng Y."/>
            <person name="Xiao L."/>
        </authorList>
    </citation>
    <scope>NUCLEOTIDE SEQUENCE [LARGE SCALE GENOMIC DNA]</scope>
    <source>
        <strain evidence="2">39726</strain>
    </source>
</reference>